<sequence>MADQTSAAHLYASLTQLAYAVTQMAISPKPPFSTADQANLASEGTNAANCAAAFRQKDPGPISQPALFAAQQKVNAALAMLNLINSAGSSSLSKNTVINAVTTAIAAVNAL</sequence>
<gene>
    <name evidence="1" type="ORF">LXT13_10045</name>
</gene>
<proteinExistence type="predicted"/>
<dbReference type="RefSeq" id="WP_233371782.1">
    <property type="nucleotide sequence ID" value="NZ_JAJTWU010000003.1"/>
</dbReference>
<accession>A0ABS8XVM5</accession>
<reference evidence="1 2" key="1">
    <citation type="submission" date="2021-12" db="EMBL/GenBank/DDBJ databases">
        <title>Genome seq of P8.</title>
        <authorList>
            <person name="Seo T."/>
        </authorList>
    </citation>
    <scope>NUCLEOTIDE SEQUENCE [LARGE SCALE GENOMIC DNA]</scope>
    <source>
        <strain evidence="1 2">P8</strain>
    </source>
</reference>
<organism evidence="1 2">
    <name type="scientific">Pelomonas cellulosilytica</name>
    <dbReference type="NCBI Taxonomy" id="2906762"/>
    <lineage>
        <taxon>Bacteria</taxon>
        <taxon>Pseudomonadati</taxon>
        <taxon>Pseudomonadota</taxon>
        <taxon>Betaproteobacteria</taxon>
        <taxon>Burkholderiales</taxon>
        <taxon>Sphaerotilaceae</taxon>
        <taxon>Roseateles</taxon>
    </lineage>
</organism>
<name>A0ABS8XVM5_9BURK</name>
<keyword evidence="2" id="KW-1185">Reference proteome</keyword>
<dbReference type="Proteomes" id="UP001200741">
    <property type="component" value="Unassembled WGS sequence"/>
</dbReference>
<comment type="caution">
    <text evidence="1">The sequence shown here is derived from an EMBL/GenBank/DDBJ whole genome shotgun (WGS) entry which is preliminary data.</text>
</comment>
<protein>
    <submittedName>
        <fullName evidence="1">Uncharacterized protein</fullName>
    </submittedName>
</protein>
<evidence type="ECO:0000313" key="2">
    <source>
        <dbReference type="Proteomes" id="UP001200741"/>
    </source>
</evidence>
<evidence type="ECO:0000313" key="1">
    <source>
        <dbReference type="EMBL" id="MCE4554773.1"/>
    </source>
</evidence>
<dbReference type="EMBL" id="JAJTWU010000003">
    <property type="protein sequence ID" value="MCE4554773.1"/>
    <property type="molecule type" value="Genomic_DNA"/>
</dbReference>